<dbReference type="GeneID" id="39421361"/>
<gene>
    <name evidence="1" type="ORF">NFRAN_2090</name>
</gene>
<sequence length="84" mass="9757">MNIIENEIRYLVEAKTSGCKERGKSISYHFLEPSHSLCLGKSELLLAQIEACERLLKYTKDEEDISILKEEITKLRLALDLIRY</sequence>
<reference evidence="1 2" key="1">
    <citation type="submission" date="2019-02" db="EMBL/GenBank/DDBJ databases">
        <authorList>
            <person name="Lehtovirta-Morley E L."/>
        </authorList>
    </citation>
    <scope>NUCLEOTIDE SEQUENCE [LARGE SCALE GENOMIC DNA]</scope>
    <source>
        <strain evidence="1">NFRAN1</strain>
    </source>
</reference>
<proteinExistence type="predicted"/>
<dbReference type="KEGG" id="nfn:NFRAN_2090"/>
<dbReference type="AlphaFoldDB" id="A0A484IFK2"/>
<accession>A0A484IFK2</accession>
<evidence type="ECO:0000313" key="2">
    <source>
        <dbReference type="Proteomes" id="UP000294299"/>
    </source>
</evidence>
<dbReference type="OrthoDB" id="9475at2157"/>
<keyword evidence="2" id="KW-1185">Reference proteome</keyword>
<organism evidence="1 2">
    <name type="scientific">Candidatus Nitrosocosmicus franklandianus</name>
    <dbReference type="NCBI Taxonomy" id="1798806"/>
    <lineage>
        <taxon>Archaea</taxon>
        <taxon>Nitrososphaerota</taxon>
        <taxon>Nitrososphaeria</taxon>
        <taxon>Nitrososphaerales</taxon>
        <taxon>Nitrososphaeraceae</taxon>
        <taxon>Candidatus Nitrosocosmicus</taxon>
    </lineage>
</organism>
<protein>
    <submittedName>
        <fullName evidence="1">Uncharacterized protein</fullName>
    </submittedName>
</protein>
<name>A0A484IFK2_9ARCH</name>
<dbReference type="EMBL" id="LR216287">
    <property type="protein sequence ID" value="VFJ14412.1"/>
    <property type="molecule type" value="Genomic_DNA"/>
</dbReference>
<dbReference type="Proteomes" id="UP000294299">
    <property type="component" value="Chromosome NFRAN"/>
</dbReference>
<dbReference type="RefSeq" id="WP_134484629.1">
    <property type="nucleotide sequence ID" value="NZ_LR216287.1"/>
</dbReference>
<evidence type="ECO:0000313" key="1">
    <source>
        <dbReference type="EMBL" id="VFJ14412.1"/>
    </source>
</evidence>